<dbReference type="PANTHER" id="PTHR11562:SF17">
    <property type="entry name" value="RE54080P-RELATED"/>
    <property type="match status" value="1"/>
</dbReference>
<comment type="similarity">
    <text evidence="2">Belongs to the cation diffusion facilitator (CDF) transporter (TC 2.A.4) family. SLC30A subfamily.</text>
</comment>
<evidence type="ECO:0000256" key="2">
    <source>
        <dbReference type="ARBA" id="ARBA00008873"/>
    </source>
</evidence>
<comment type="subcellular location">
    <subcellularLocation>
        <location evidence="1">Membrane</location>
        <topology evidence="1">Multi-pass membrane protein</topology>
    </subcellularLocation>
</comment>
<keyword evidence="12" id="KW-1185">Reference proteome</keyword>
<feature type="transmembrane region" description="Helical" evidence="8">
    <location>
        <begin position="118"/>
        <end position="139"/>
    </location>
</feature>
<evidence type="ECO:0000256" key="8">
    <source>
        <dbReference type="SAM" id="Phobius"/>
    </source>
</evidence>
<dbReference type="SUPFAM" id="SSF161111">
    <property type="entry name" value="Cation efflux protein transmembrane domain-like"/>
    <property type="match status" value="1"/>
</dbReference>
<feature type="transmembrane region" description="Helical" evidence="8">
    <location>
        <begin position="21"/>
        <end position="39"/>
    </location>
</feature>
<dbReference type="KEGG" id="fac:FACI_IFERC01G1238"/>
<keyword evidence="7 8" id="KW-0472">Membrane</keyword>
<evidence type="ECO:0000256" key="5">
    <source>
        <dbReference type="ARBA" id="ARBA00022989"/>
    </source>
</evidence>
<evidence type="ECO:0000313" key="12">
    <source>
        <dbReference type="Proteomes" id="UP000014660"/>
    </source>
</evidence>
<evidence type="ECO:0000256" key="1">
    <source>
        <dbReference type="ARBA" id="ARBA00004141"/>
    </source>
</evidence>
<feature type="transmembrane region" description="Helical" evidence="8">
    <location>
        <begin position="160"/>
        <end position="177"/>
    </location>
</feature>
<dbReference type="NCBIfam" id="TIGR01297">
    <property type="entry name" value="CDF"/>
    <property type="match status" value="1"/>
</dbReference>
<keyword evidence="3" id="KW-0813">Transport</keyword>
<sequence length="291" mass="33224">MSQHYTKKLSKIKWSRSENNVITALLYWIILGLFLYSYLESDNPLSLSVVSDRLVDALSISMIFLVNRISNKPTDEFHSYGFHRVEALLNITIITLFIAISAYSAILTTELLIHGIPISSGSTALSAIIAIPLLIVAGVTIEHDEKSNFRIMFIHTLQDLAIMIIVLAFSLLPFYFFSQYLDYLGSYIVLFIILYGNRNMFRRNVNILLEGSSVSVKEVEEMIRKEFPSVHHLHIWDICQHQRVATLHMSIPSQMQIGELDSVRKDIERILSKYGVNHVTVQFESNNGDNI</sequence>
<feature type="domain" description="Cation efflux protein transmembrane" evidence="9">
    <location>
        <begin position="47"/>
        <end position="209"/>
    </location>
</feature>
<dbReference type="Pfam" id="PF16916">
    <property type="entry name" value="ZT_dimer"/>
    <property type="match status" value="1"/>
</dbReference>
<evidence type="ECO:0000256" key="4">
    <source>
        <dbReference type="ARBA" id="ARBA00022692"/>
    </source>
</evidence>
<evidence type="ECO:0000256" key="7">
    <source>
        <dbReference type="ARBA" id="ARBA00023136"/>
    </source>
</evidence>
<keyword evidence="6" id="KW-0406">Ion transport</keyword>
<dbReference type="RefSeq" id="WP_019841624.1">
    <property type="nucleotide sequence ID" value="NC_021592.1"/>
</dbReference>
<dbReference type="SUPFAM" id="SSF160240">
    <property type="entry name" value="Cation efflux protein cytoplasmic domain-like"/>
    <property type="match status" value="1"/>
</dbReference>
<dbReference type="InterPro" id="IPR058533">
    <property type="entry name" value="Cation_efflux_TM"/>
</dbReference>
<dbReference type="Pfam" id="PF01545">
    <property type="entry name" value="Cation_efflux"/>
    <property type="match status" value="1"/>
</dbReference>
<dbReference type="GeneID" id="25398810"/>
<dbReference type="InterPro" id="IPR036837">
    <property type="entry name" value="Cation_efflux_CTD_sf"/>
</dbReference>
<evidence type="ECO:0000256" key="3">
    <source>
        <dbReference type="ARBA" id="ARBA00022448"/>
    </source>
</evidence>
<feature type="transmembrane region" description="Helical" evidence="8">
    <location>
        <begin position="183"/>
        <end position="201"/>
    </location>
</feature>
<dbReference type="InterPro" id="IPR027470">
    <property type="entry name" value="Cation_efflux_CTD"/>
</dbReference>
<reference evidence="11 12" key="1">
    <citation type="journal article" date="2007" name="Proc. Natl. Acad. Sci. U.S.A.">
        <title>Genome dynamics in a natural archaeal population.</title>
        <authorList>
            <person name="Allen E.E."/>
            <person name="Tyson G.W."/>
            <person name="Whitaker R.J."/>
            <person name="Detter J.C."/>
            <person name="Richardson P.M."/>
            <person name="Banfield J.F."/>
        </authorList>
    </citation>
    <scope>NUCLEOTIDE SEQUENCE [LARGE SCALE GENOMIC DNA]</scope>
    <source>
        <strain evidence="12">fer1</strain>
    </source>
</reference>
<accession>S0APM4</accession>
<dbReference type="Gene3D" id="1.20.1510.10">
    <property type="entry name" value="Cation efflux protein transmembrane domain"/>
    <property type="match status" value="1"/>
</dbReference>
<dbReference type="GO" id="GO:0005385">
    <property type="term" value="F:zinc ion transmembrane transporter activity"/>
    <property type="evidence" value="ECO:0007669"/>
    <property type="project" value="TreeGrafter"/>
</dbReference>
<protein>
    <submittedName>
        <fullName evidence="11">Cation efflux integral membrane protein</fullName>
    </submittedName>
</protein>
<proteinExistence type="inferred from homology"/>
<evidence type="ECO:0000256" key="6">
    <source>
        <dbReference type="ARBA" id="ARBA00023065"/>
    </source>
</evidence>
<dbReference type="InterPro" id="IPR050681">
    <property type="entry name" value="CDF/SLC30A"/>
</dbReference>
<feature type="transmembrane region" description="Helical" evidence="8">
    <location>
        <begin position="87"/>
        <end position="106"/>
    </location>
</feature>
<keyword evidence="5 8" id="KW-1133">Transmembrane helix</keyword>
<feature type="transmembrane region" description="Helical" evidence="8">
    <location>
        <begin position="45"/>
        <end position="66"/>
    </location>
</feature>
<evidence type="ECO:0000313" key="11">
    <source>
        <dbReference type="EMBL" id="AGO61218.1"/>
    </source>
</evidence>
<gene>
    <name evidence="11" type="ORF">FACI_IFERC00001G1238</name>
</gene>
<dbReference type="Proteomes" id="UP000014660">
    <property type="component" value="Chromosome"/>
</dbReference>
<dbReference type="InterPro" id="IPR002524">
    <property type="entry name" value="Cation_efflux"/>
</dbReference>
<evidence type="ECO:0000259" key="9">
    <source>
        <dbReference type="Pfam" id="PF01545"/>
    </source>
</evidence>
<dbReference type="HOGENOM" id="CLU_013430_0_4_2"/>
<evidence type="ECO:0000259" key="10">
    <source>
        <dbReference type="Pfam" id="PF16916"/>
    </source>
</evidence>
<dbReference type="EMBL" id="CP004145">
    <property type="protein sequence ID" value="AGO61218.1"/>
    <property type="molecule type" value="Genomic_DNA"/>
</dbReference>
<keyword evidence="4 8" id="KW-0812">Transmembrane</keyword>
<dbReference type="AlphaFoldDB" id="S0APM4"/>
<name>S0APM4_FERAC</name>
<dbReference type="GO" id="GO:0005886">
    <property type="term" value="C:plasma membrane"/>
    <property type="evidence" value="ECO:0007669"/>
    <property type="project" value="TreeGrafter"/>
</dbReference>
<dbReference type="PANTHER" id="PTHR11562">
    <property type="entry name" value="CATION EFFLUX PROTEIN/ ZINC TRANSPORTER"/>
    <property type="match status" value="1"/>
</dbReference>
<dbReference type="InterPro" id="IPR027469">
    <property type="entry name" value="Cation_efflux_TMD_sf"/>
</dbReference>
<organism evidence="11 12">
    <name type="scientific">Ferroplasma acidarmanus Fer1</name>
    <dbReference type="NCBI Taxonomy" id="333146"/>
    <lineage>
        <taxon>Archaea</taxon>
        <taxon>Methanobacteriati</taxon>
        <taxon>Thermoplasmatota</taxon>
        <taxon>Thermoplasmata</taxon>
        <taxon>Thermoplasmatales</taxon>
        <taxon>Ferroplasmaceae</taxon>
        <taxon>Ferroplasma</taxon>
    </lineage>
</organism>
<feature type="domain" description="Cation efflux protein cytoplasmic" evidence="10">
    <location>
        <begin position="217"/>
        <end position="285"/>
    </location>
</feature>